<gene>
    <name evidence="3" type="ORF">PAPOLLO_LOCUS8837</name>
</gene>
<proteinExistence type="predicted"/>
<evidence type="ECO:0000313" key="3">
    <source>
        <dbReference type="EMBL" id="CAG4973937.1"/>
    </source>
</evidence>
<evidence type="ECO:0000256" key="1">
    <source>
        <dbReference type="SAM" id="MobiDB-lite"/>
    </source>
</evidence>
<dbReference type="OrthoDB" id="2266637at2759"/>
<feature type="compositionally biased region" description="Acidic residues" evidence="1">
    <location>
        <begin position="401"/>
        <end position="420"/>
    </location>
</feature>
<keyword evidence="4" id="KW-1185">Reference proteome</keyword>
<sequence length="420" mass="48874">MIASVYHFLKTEYEFTVSFKEPNCDISHLRNIAKRTAEATGVSESTVQRILKEERNLPSSSSRFLSPMRNRRKRVNKVNIDGFTAGVVRSTIQEFYIVHKQIPTLKKLQSVLNEKLGFDGCLTTLHTFLKKLGFIWRKTDNNRKVLVERHDIQMLRLKYLNKITEYRSQGRPIVYTDESYISITHDRKNRRFVVVHAGTDAGFIDNVCLIYKANLVTGDNNCNTSFENYVNWLNNKLLPNLPARSVIVLDTALYHNARTDKLPTTASKKSEMEQWLTAKGIQFDPNMRKVEIYDIIKKYKSNFIAYKIDNYIKSKGFEVLRLPPYHPELNALENIWGVLKNFIALRDGEQNMNDSDTEKFIHESIEKITGETWHNTCNSVIKKEAEYMKYFDTEFEFTTNLEDDSDDETDTEDDSSYDSS</sequence>
<dbReference type="Pfam" id="PF13358">
    <property type="entry name" value="DDE_3"/>
    <property type="match status" value="1"/>
</dbReference>
<comment type="caution">
    <text evidence="3">The sequence shown here is derived from an EMBL/GenBank/DDBJ whole genome shotgun (WGS) entry which is preliminary data.</text>
</comment>
<name>A0A8S3WR95_PARAO</name>
<evidence type="ECO:0000313" key="4">
    <source>
        <dbReference type="Proteomes" id="UP000691718"/>
    </source>
</evidence>
<organism evidence="3 4">
    <name type="scientific">Parnassius apollo</name>
    <name type="common">Apollo butterfly</name>
    <name type="synonym">Papilio apollo</name>
    <dbReference type="NCBI Taxonomy" id="110799"/>
    <lineage>
        <taxon>Eukaryota</taxon>
        <taxon>Metazoa</taxon>
        <taxon>Ecdysozoa</taxon>
        <taxon>Arthropoda</taxon>
        <taxon>Hexapoda</taxon>
        <taxon>Insecta</taxon>
        <taxon>Pterygota</taxon>
        <taxon>Neoptera</taxon>
        <taxon>Endopterygota</taxon>
        <taxon>Lepidoptera</taxon>
        <taxon>Glossata</taxon>
        <taxon>Ditrysia</taxon>
        <taxon>Papilionoidea</taxon>
        <taxon>Papilionidae</taxon>
        <taxon>Parnassiinae</taxon>
        <taxon>Parnassini</taxon>
        <taxon>Parnassius</taxon>
        <taxon>Parnassius</taxon>
    </lineage>
</organism>
<dbReference type="InterPro" id="IPR038717">
    <property type="entry name" value="Tc1-like_DDE_dom"/>
</dbReference>
<dbReference type="EMBL" id="CAJQZP010000643">
    <property type="protein sequence ID" value="CAG4973937.1"/>
    <property type="molecule type" value="Genomic_DNA"/>
</dbReference>
<evidence type="ECO:0000259" key="2">
    <source>
        <dbReference type="Pfam" id="PF13358"/>
    </source>
</evidence>
<feature type="region of interest" description="Disordered" evidence="1">
    <location>
        <begin position="400"/>
        <end position="420"/>
    </location>
</feature>
<dbReference type="PANTHER" id="PTHR33939:SF1">
    <property type="entry name" value="DUF4371 DOMAIN-CONTAINING PROTEIN"/>
    <property type="match status" value="1"/>
</dbReference>
<dbReference type="AlphaFoldDB" id="A0A8S3WR95"/>
<reference evidence="3" key="1">
    <citation type="submission" date="2021-04" db="EMBL/GenBank/DDBJ databases">
        <authorList>
            <person name="Tunstrom K."/>
        </authorList>
    </citation>
    <scope>NUCLEOTIDE SEQUENCE</scope>
</reference>
<dbReference type="Proteomes" id="UP000691718">
    <property type="component" value="Unassembled WGS sequence"/>
</dbReference>
<dbReference type="PANTHER" id="PTHR33939">
    <property type="entry name" value="PROTEIN CBG22215"/>
    <property type="match status" value="1"/>
</dbReference>
<feature type="domain" description="Tc1-like transposase DDE" evidence="2">
    <location>
        <begin position="227"/>
        <end position="341"/>
    </location>
</feature>
<accession>A0A8S3WR95</accession>
<protein>
    <submittedName>
        <fullName evidence="3">(apollo) hypothetical protein</fullName>
    </submittedName>
</protein>